<dbReference type="PANTHER" id="PTHR23015:SF4">
    <property type="entry name" value="DUF38 DOMAIN-CONTAINING PROTEIN-RELATED"/>
    <property type="match status" value="1"/>
</dbReference>
<dbReference type="WormBase" id="Y37H2A.18">
    <property type="protein sequence ID" value="CE46267"/>
    <property type="gene ID" value="WBGene00219210"/>
</dbReference>
<dbReference type="InterPro" id="IPR040161">
    <property type="entry name" value="FB224"/>
</dbReference>
<dbReference type="PaxDb" id="6239-Y37H2A.18"/>
<dbReference type="InParanoid" id="G2HK10"/>
<protein>
    <submittedName>
        <fullName evidence="2">F-box domain-containing protein</fullName>
    </submittedName>
</protein>
<name>G2HK10_CAEEL</name>
<evidence type="ECO:0000313" key="2">
    <source>
        <dbReference type="EMBL" id="CCD31135.1"/>
    </source>
</evidence>
<evidence type="ECO:0000259" key="1">
    <source>
        <dbReference type="PROSITE" id="PS50181"/>
    </source>
</evidence>
<dbReference type="RefSeq" id="NP_001256788.1">
    <property type="nucleotide sequence ID" value="NM_001269859.1"/>
</dbReference>
<dbReference type="Bgee" id="WBGene00219210">
    <property type="expression patterns" value="Expressed in adult organism and 1 other cell type or tissue"/>
</dbReference>
<evidence type="ECO:0000313" key="4">
    <source>
        <dbReference type="WormBase" id="Y37H2A.18"/>
    </source>
</evidence>
<accession>G2HK10</accession>
<dbReference type="OrthoDB" id="5905315at2759"/>
<dbReference type="PhylomeDB" id="G2HK10"/>
<dbReference type="Pfam" id="PF00646">
    <property type="entry name" value="F-box"/>
    <property type="match status" value="1"/>
</dbReference>
<dbReference type="KEGG" id="cel:CELE_Y37H2A.18"/>
<dbReference type="InterPro" id="IPR001810">
    <property type="entry name" value="F-box_dom"/>
</dbReference>
<dbReference type="PROSITE" id="PS50181">
    <property type="entry name" value="FBOX"/>
    <property type="match status" value="1"/>
</dbReference>
<dbReference type="CTD" id="13218078"/>
<evidence type="ECO:0000313" key="3">
    <source>
        <dbReference type="Proteomes" id="UP000001940"/>
    </source>
</evidence>
<dbReference type="GeneID" id="13218078"/>
<dbReference type="SMART" id="SM00256">
    <property type="entry name" value="FBOX"/>
    <property type="match status" value="1"/>
</dbReference>
<reference evidence="2 3" key="1">
    <citation type="journal article" date="1998" name="Science">
        <title>Genome sequence of the nematode C. elegans: a platform for investigating biology.</title>
        <authorList>
            <consortium name="The C. elegans sequencing consortium"/>
            <person name="Sulson J.E."/>
            <person name="Waterston R."/>
        </authorList>
    </citation>
    <scope>NUCLEOTIDE SEQUENCE [LARGE SCALE GENOMIC DNA]</scope>
    <source>
        <strain evidence="2 3">Bristol N2</strain>
    </source>
</reference>
<dbReference type="AGR" id="WB:WBGene00219210"/>
<dbReference type="EMBL" id="BX284605">
    <property type="protein sequence ID" value="CCD31135.1"/>
    <property type="molecule type" value="Genomic_DNA"/>
</dbReference>
<dbReference type="PANTHER" id="PTHR23015">
    <property type="entry name" value="UNCHARACTERIZED C.ELEGANS PROTEIN"/>
    <property type="match status" value="1"/>
</dbReference>
<sequence length="242" mass="28292">MLNKIFDRVMPIELFPIRNVSHRFRDIIDSRALAFKKISFYIGNWSFFINFNDVDENSVEYVQYSDQEDDFTLNYNDKEIHVSKGCPLKAGLSDLCQIMQNPKFSLEVLDVTFYNMLRDDEYTELVENCLKKLKPIRVTAVVLNDAYGDTSDHVLPYLEPGYLEEIRIRTFSSFKNILMKKPSFKGAEIFVGNPDFMEILKVFYPKYSEPLPAGVRFETQGFKFVIGFYLDSVNHIIYITKV</sequence>
<feature type="domain" description="F-box" evidence="1">
    <location>
        <begin position="1"/>
        <end position="38"/>
    </location>
</feature>
<dbReference type="CDD" id="cd22150">
    <property type="entry name" value="F-box_CeFBXA-like"/>
    <property type="match status" value="1"/>
</dbReference>
<keyword evidence="3" id="KW-1185">Reference proteome</keyword>
<gene>
    <name evidence="2" type="ORF">CELE_Y37H2A.18</name>
    <name evidence="2 4" type="ORF">Y37H2A.18</name>
</gene>
<dbReference type="HOGENOM" id="CLU_1148075_0_0_1"/>
<dbReference type="AlphaFoldDB" id="G2HK10"/>
<proteinExistence type="predicted"/>
<organism evidence="2 3">
    <name type="scientific">Caenorhabditis elegans</name>
    <dbReference type="NCBI Taxonomy" id="6239"/>
    <lineage>
        <taxon>Eukaryota</taxon>
        <taxon>Metazoa</taxon>
        <taxon>Ecdysozoa</taxon>
        <taxon>Nematoda</taxon>
        <taxon>Chromadorea</taxon>
        <taxon>Rhabditida</taxon>
        <taxon>Rhabditina</taxon>
        <taxon>Rhabditomorpha</taxon>
        <taxon>Rhabditoidea</taxon>
        <taxon>Rhabditidae</taxon>
        <taxon>Peloderinae</taxon>
        <taxon>Caenorhabditis</taxon>
    </lineage>
</organism>
<dbReference type="Proteomes" id="UP000001940">
    <property type="component" value="Chromosome V"/>
</dbReference>